<evidence type="ECO:0000259" key="4">
    <source>
        <dbReference type="Pfam" id="PF20778"/>
    </source>
</evidence>
<feature type="compositionally biased region" description="Basic and acidic residues" evidence="1">
    <location>
        <begin position="44"/>
        <end position="56"/>
    </location>
</feature>
<accession>A0A9P9EAF6</accession>
<dbReference type="PANTHER" id="PTHR37919">
    <property type="entry name" value="PROTEIN CBG05606"/>
    <property type="match status" value="1"/>
</dbReference>
<evidence type="ECO:0000313" key="6">
    <source>
        <dbReference type="Proteomes" id="UP000700596"/>
    </source>
</evidence>
<feature type="region of interest" description="Disordered" evidence="1">
    <location>
        <begin position="221"/>
        <end position="248"/>
    </location>
</feature>
<comment type="caution">
    <text evidence="5">The sequence shown here is derived from an EMBL/GenBank/DDBJ whole genome shotgun (WGS) entry which is preliminary data.</text>
</comment>
<protein>
    <submittedName>
        <fullName evidence="5">Mitochondrial inner-membrane-bound regulator-domain-containing protein</fullName>
    </submittedName>
</protein>
<evidence type="ECO:0000259" key="2">
    <source>
        <dbReference type="Pfam" id="PF14611"/>
    </source>
</evidence>
<dbReference type="Pfam" id="PF20776">
    <property type="entry name" value="SLS1_N"/>
    <property type="match status" value="1"/>
</dbReference>
<dbReference type="AlphaFoldDB" id="A0A9P9EAF6"/>
<keyword evidence="6" id="KW-1185">Reference proteome</keyword>
<dbReference type="EMBL" id="JAGMWT010000002">
    <property type="protein sequence ID" value="KAH7135639.1"/>
    <property type="molecule type" value="Genomic_DNA"/>
</dbReference>
<dbReference type="InterPro" id="IPR048401">
    <property type="entry name" value="SLS1_C"/>
</dbReference>
<feature type="compositionally biased region" description="Polar residues" evidence="1">
    <location>
        <begin position="826"/>
        <end position="835"/>
    </location>
</feature>
<feature type="domain" description="SLS1 C-terminal" evidence="4">
    <location>
        <begin position="449"/>
        <end position="793"/>
    </location>
</feature>
<proteinExistence type="predicted"/>
<organism evidence="5 6">
    <name type="scientific">Dendryphion nanum</name>
    <dbReference type="NCBI Taxonomy" id="256645"/>
    <lineage>
        <taxon>Eukaryota</taxon>
        <taxon>Fungi</taxon>
        <taxon>Dikarya</taxon>
        <taxon>Ascomycota</taxon>
        <taxon>Pezizomycotina</taxon>
        <taxon>Dothideomycetes</taxon>
        <taxon>Pleosporomycetidae</taxon>
        <taxon>Pleosporales</taxon>
        <taxon>Torulaceae</taxon>
        <taxon>Dendryphion</taxon>
    </lineage>
</organism>
<dbReference type="PANTHER" id="PTHR37919:SF2">
    <property type="entry name" value="EXPERA DOMAIN-CONTAINING PROTEIN"/>
    <property type="match status" value="1"/>
</dbReference>
<name>A0A9P9EAF6_9PLEO</name>
<dbReference type="Pfam" id="PF14611">
    <property type="entry name" value="KH_SLS1_1"/>
    <property type="match status" value="1"/>
</dbReference>
<feature type="domain" description="SLS1 N-terminal" evidence="3">
    <location>
        <begin position="143"/>
        <end position="268"/>
    </location>
</feature>
<dbReference type="GO" id="GO:0005743">
    <property type="term" value="C:mitochondrial inner membrane"/>
    <property type="evidence" value="ECO:0007669"/>
    <property type="project" value="InterPro"/>
</dbReference>
<dbReference type="Pfam" id="PF20778">
    <property type="entry name" value="SLS1_C"/>
    <property type="match status" value="1"/>
</dbReference>
<evidence type="ECO:0000259" key="3">
    <source>
        <dbReference type="Pfam" id="PF20776"/>
    </source>
</evidence>
<evidence type="ECO:0000313" key="5">
    <source>
        <dbReference type="EMBL" id="KAH7135639.1"/>
    </source>
</evidence>
<evidence type="ECO:0000256" key="1">
    <source>
        <dbReference type="SAM" id="MobiDB-lite"/>
    </source>
</evidence>
<feature type="compositionally biased region" description="Basic and acidic residues" evidence="1">
    <location>
        <begin position="926"/>
        <end position="942"/>
    </location>
</feature>
<dbReference type="OrthoDB" id="5392646at2759"/>
<feature type="region of interest" description="Disordered" evidence="1">
    <location>
        <begin position="44"/>
        <end position="63"/>
    </location>
</feature>
<reference evidence="5" key="1">
    <citation type="journal article" date="2021" name="Nat. Commun.">
        <title>Genetic determinants of endophytism in the Arabidopsis root mycobiome.</title>
        <authorList>
            <person name="Mesny F."/>
            <person name="Miyauchi S."/>
            <person name="Thiergart T."/>
            <person name="Pickel B."/>
            <person name="Atanasova L."/>
            <person name="Karlsson M."/>
            <person name="Huettel B."/>
            <person name="Barry K.W."/>
            <person name="Haridas S."/>
            <person name="Chen C."/>
            <person name="Bauer D."/>
            <person name="Andreopoulos W."/>
            <person name="Pangilinan J."/>
            <person name="LaButti K."/>
            <person name="Riley R."/>
            <person name="Lipzen A."/>
            <person name="Clum A."/>
            <person name="Drula E."/>
            <person name="Henrissat B."/>
            <person name="Kohler A."/>
            <person name="Grigoriev I.V."/>
            <person name="Martin F.M."/>
            <person name="Hacquard S."/>
        </authorList>
    </citation>
    <scope>NUCLEOTIDE SEQUENCE</scope>
    <source>
        <strain evidence="5">MPI-CAGE-CH-0243</strain>
    </source>
</reference>
<dbReference type="InterPro" id="IPR048400">
    <property type="entry name" value="SLS1_N"/>
</dbReference>
<feature type="region of interest" description="Disordered" evidence="1">
    <location>
        <begin position="826"/>
        <end position="852"/>
    </location>
</feature>
<feature type="compositionally biased region" description="Basic and acidic residues" evidence="1">
    <location>
        <begin position="836"/>
        <end position="851"/>
    </location>
</feature>
<dbReference type="InterPro" id="IPR032741">
    <property type="entry name" value="Sls1_KH-1"/>
</dbReference>
<dbReference type="Proteomes" id="UP000700596">
    <property type="component" value="Unassembled WGS sequence"/>
</dbReference>
<feature type="region of interest" description="Disordered" evidence="1">
    <location>
        <begin position="922"/>
        <end position="949"/>
    </location>
</feature>
<gene>
    <name evidence="5" type="ORF">B0J11DRAFT_165115</name>
</gene>
<sequence length="949" mass="106996">MLASRASGAFVCIRCELRLARPRLPRPFRCPSYASFSVSTSPRDALDVLDTPKHGETNPSKPSAIFSDRPLGKLRRRKGRAAIIERTERLAGVKTLGQDAAILVLRPAREVSKTAPSESVEETIGNEQDAPRILASLEAQIRKVSPEEILEQIESLRPRTHEDPNEPHYVTQAAFLKLSKVLNKSFTRVQIAQYYSSMKGIEEKSVKIALLTRLNRKDDAVDKTPWNPGQTSISKRLPGYSEAKAPKRKPASKSLMVDQILRDVWRLVMLEEIEAPGEIELTLKPWQLSLLNVGESKSTVLDQIGSSRKAKIELYEPHNVLRITADKTSAEYAADDIEEVLGGVQLSTMSLDPWLPLMPDFITGNNLDTIITRSDSEFASKVTRTHIQHHKKNTYLIRGLDKSSIADARRALLDMLPISNHVSYTLDAQLQYANKENVHRVPNILKSFLDYHARKHSWIRWTNFVARSDGSSIPLAAHTEGITDSPRRDVQLNELEKTQTDALEALSVYTRAYDYSANDYLLSRDGKWTLHPDITVSADYGSVLFPARIKAPSATKSVFSSLIPGLAKMLTANDMRQTGHLVPPFLEYEFIVDPIDGSGSPVAGVEHYPRLIMRFRPQNKAELSSVAIIFNERIHDVLLPDGAVDIRFRSSQRLRLRDPLAEPSVKEFSDQVCTNIDSGARLTAPSHLKLRIPRWVLPDFPVSDTKTVKLSYRFTQVNYRQNIETEFQNFSFNFSTLQGNKIKGKRSQLSTLFYYHHKSGKSTIPDDPDRLQFLEEERQSNESRLGSFLKTSFDIAARLTRSISRSTSMTSEAAEWTELRRLDASTLRQEPISNPTEKEQISNHSENEHQQTTDSIIIPNLDPTLSNPTYNDIDMKAFSTEQAESKTDSTDLVIGRVENEDDLHLRPAVVNEELNILEEITNNDISNEKNLLEDEPHEERGKTSASSST</sequence>
<feature type="domain" description="SLS1 first KH" evidence="2">
    <location>
        <begin position="276"/>
        <end position="342"/>
    </location>
</feature>